<proteinExistence type="predicted"/>
<gene>
    <name evidence="1" type="ORF">RPERSI_LOCUS3601</name>
</gene>
<sequence length="48" mass="5263">MVVLEDIALEDIALENVALEDIALDANIAQAAFYHFVTRCLTNSKANL</sequence>
<dbReference type="EMBL" id="CAJVQC010004556">
    <property type="protein sequence ID" value="CAG8542179.1"/>
    <property type="molecule type" value="Genomic_DNA"/>
</dbReference>
<comment type="caution">
    <text evidence="1">The sequence shown here is derived from an EMBL/GenBank/DDBJ whole genome shotgun (WGS) entry which is preliminary data.</text>
</comment>
<dbReference type="Proteomes" id="UP000789920">
    <property type="component" value="Unassembled WGS sequence"/>
</dbReference>
<evidence type="ECO:0000313" key="2">
    <source>
        <dbReference type="Proteomes" id="UP000789920"/>
    </source>
</evidence>
<reference evidence="1" key="1">
    <citation type="submission" date="2021-06" db="EMBL/GenBank/DDBJ databases">
        <authorList>
            <person name="Kallberg Y."/>
            <person name="Tangrot J."/>
            <person name="Rosling A."/>
        </authorList>
    </citation>
    <scope>NUCLEOTIDE SEQUENCE</scope>
    <source>
        <strain evidence="1">MA461A</strain>
    </source>
</reference>
<feature type="non-terminal residue" evidence="1">
    <location>
        <position position="48"/>
    </location>
</feature>
<organism evidence="1 2">
    <name type="scientific">Racocetra persica</name>
    <dbReference type="NCBI Taxonomy" id="160502"/>
    <lineage>
        <taxon>Eukaryota</taxon>
        <taxon>Fungi</taxon>
        <taxon>Fungi incertae sedis</taxon>
        <taxon>Mucoromycota</taxon>
        <taxon>Glomeromycotina</taxon>
        <taxon>Glomeromycetes</taxon>
        <taxon>Diversisporales</taxon>
        <taxon>Gigasporaceae</taxon>
        <taxon>Racocetra</taxon>
    </lineage>
</organism>
<name>A0ACA9LUA0_9GLOM</name>
<keyword evidence="2" id="KW-1185">Reference proteome</keyword>
<accession>A0ACA9LUA0</accession>
<evidence type="ECO:0000313" key="1">
    <source>
        <dbReference type="EMBL" id="CAG8542179.1"/>
    </source>
</evidence>
<protein>
    <submittedName>
        <fullName evidence="1">35277_t:CDS:1</fullName>
    </submittedName>
</protein>